<dbReference type="PATRIC" id="fig|37927.3.peg.3932"/>
<dbReference type="GO" id="GO:0000976">
    <property type="term" value="F:transcription cis-regulatory region binding"/>
    <property type="evidence" value="ECO:0007669"/>
    <property type="project" value="TreeGrafter"/>
</dbReference>
<dbReference type="KEGG" id="satk:SA2016_3833"/>
<dbReference type="PANTHER" id="PTHR30055">
    <property type="entry name" value="HTH-TYPE TRANSCRIPTIONAL REGULATOR RUTR"/>
    <property type="match status" value="1"/>
</dbReference>
<dbReference type="AlphaFoldDB" id="A0A127A4U5"/>
<dbReference type="SUPFAM" id="SSF48498">
    <property type="entry name" value="Tetracyclin repressor-like, C-terminal domain"/>
    <property type="match status" value="1"/>
</dbReference>
<organism evidence="6 7">
    <name type="scientific">Sinomonas atrocyanea</name>
    <dbReference type="NCBI Taxonomy" id="37927"/>
    <lineage>
        <taxon>Bacteria</taxon>
        <taxon>Bacillati</taxon>
        <taxon>Actinomycetota</taxon>
        <taxon>Actinomycetes</taxon>
        <taxon>Micrococcales</taxon>
        <taxon>Micrococcaceae</taxon>
        <taxon>Sinomonas</taxon>
    </lineage>
</organism>
<evidence type="ECO:0000313" key="7">
    <source>
        <dbReference type="Proteomes" id="UP000070134"/>
    </source>
</evidence>
<evidence type="ECO:0000256" key="3">
    <source>
        <dbReference type="ARBA" id="ARBA00023163"/>
    </source>
</evidence>
<dbReference type="Pfam" id="PF00440">
    <property type="entry name" value="TetR_N"/>
    <property type="match status" value="1"/>
</dbReference>
<keyword evidence="3" id="KW-0804">Transcription</keyword>
<sequence>MSRIPAEERRLQFVEAAARVIASEGLQAATTRRIAAEADAPLAALHYCFRSKEELLQDVYHYLSRDYAKSLSPIHDIGAGLPHVIRQHAHRIWDRIRERPHEQVTTFELLLRRFREAPDHEPIARAQNRSMYEGWVTSTARLFHSATQAAGTDAPDNLDLLARLFISGIDGISMQHLADPDDERSRLLIDMLADSLIALLPVPAGAAARQAQSH</sequence>
<name>A0A127A4U5_9MICC</name>
<feature type="DNA-binding region" description="H-T-H motif" evidence="4">
    <location>
        <begin position="30"/>
        <end position="49"/>
    </location>
</feature>
<dbReference type="InterPro" id="IPR001647">
    <property type="entry name" value="HTH_TetR"/>
</dbReference>
<feature type="domain" description="HTH tetR-type" evidence="5">
    <location>
        <begin position="7"/>
        <end position="67"/>
    </location>
</feature>
<evidence type="ECO:0000256" key="1">
    <source>
        <dbReference type="ARBA" id="ARBA00023015"/>
    </source>
</evidence>
<dbReference type="RefSeq" id="WP_066501247.1">
    <property type="nucleotide sequence ID" value="NZ_BJMO01000049.1"/>
</dbReference>
<dbReference type="OrthoDB" id="5242433at2"/>
<keyword evidence="7" id="KW-1185">Reference proteome</keyword>
<dbReference type="EMBL" id="CP014518">
    <property type="protein sequence ID" value="AMM34490.1"/>
    <property type="molecule type" value="Genomic_DNA"/>
</dbReference>
<evidence type="ECO:0000256" key="2">
    <source>
        <dbReference type="ARBA" id="ARBA00023125"/>
    </source>
</evidence>
<accession>A0A127A4U5</accession>
<dbReference type="SUPFAM" id="SSF46689">
    <property type="entry name" value="Homeodomain-like"/>
    <property type="match status" value="1"/>
</dbReference>
<dbReference type="InterPro" id="IPR036271">
    <property type="entry name" value="Tet_transcr_reg_TetR-rel_C_sf"/>
</dbReference>
<evidence type="ECO:0000313" key="6">
    <source>
        <dbReference type="EMBL" id="AMM34490.1"/>
    </source>
</evidence>
<dbReference type="PANTHER" id="PTHR30055:SF234">
    <property type="entry name" value="HTH-TYPE TRANSCRIPTIONAL REGULATOR BETI"/>
    <property type="match status" value="1"/>
</dbReference>
<proteinExistence type="predicted"/>
<gene>
    <name evidence="6" type="ORF">SA2016_3833</name>
</gene>
<evidence type="ECO:0000256" key="4">
    <source>
        <dbReference type="PROSITE-ProRule" id="PRU00335"/>
    </source>
</evidence>
<dbReference type="Gene3D" id="1.10.357.10">
    <property type="entry name" value="Tetracycline Repressor, domain 2"/>
    <property type="match status" value="1"/>
</dbReference>
<evidence type="ECO:0000259" key="5">
    <source>
        <dbReference type="PROSITE" id="PS50977"/>
    </source>
</evidence>
<dbReference type="InterPro" id="IPR009057">
    <property type="entry name" value="Homeodomain-like_sf"/>
</dbReference>
<protein>
    <submittedName>
        <fullName evidence="6">TetR family transcriptional regulator</fullName>
    </submittedName>
</protein>
<dbReference type="GO" id="GO:0003700">
    <property type="term" value="F:DNA-binding transcription factor activity"/>
    <property type="evidence" value="ECO:0007669"/>
    <property type="project" value="TreeGrafter"/>
</dbReference>
<dbReference type="InterPro" id="IPR050109">
    <property type="entry name" value="HTH-type_TetR-like_transc_reg"/>
</dbReference>
<keyword evidence="2 4" id="KW-0238">DNA-binding</keyword>
<keyword evidence="1" id="KW-0805">Transcription regulation</keyword>
<dbReference type="Proteomes" id="UP000070134">
    <property type="component" value="Chromosome"/>
</dbReference>
<dbReference type="PROSITE" id="PS50977">
    <property type="entry name" value="HTH_TETR_2"/>
    <property type="match status" value="1"/>
</dbReference>
<dbReference type="STRING" id="37927.SA2016_3833"/>
<reference evidence="6 7" key="1">
    <citation type="submission" date="2016-02" db="EMBL/GenBank/DDBJ databases">
        <title>Complete genome of Sinomonas atrocyanea KCTC 3377.</title>
        <authorList>
            <person name="Kim K.M."/>
        </authorList>
    </citation>
    <scope>NUCLEOTIDE SEQUENCE [LARGE SCALE GENOMIC DNA]</scope>
    <source>
        <strain evidence="6 7">KCTC 3377</strain>
    </source>
</reference>